<evidence type="ECO:0000313" key="1">
    <source>
        <dbReference type="EMBL" id="QDV39192.1"/>
    </source>
</evidence>
<proteinExistence type="predicted"/>
<protein>
    <submittedName>
        <fullName evidence="1">Uncharacterized protein</fullName>
    </submittedName>
</protein>
<reference evidence="1 2" key="1">
    <citation type="submission" date="2019-02" db="EMBL/GenBank/DDBJ databases">
        <title>Deep-cultivation of Planctomycetes and their phenomic and genomic characterization uncovers novel biology.</title>
        <authorList>
            <person name="Wiegand S."/>
            <person name="Jogler M."/>
            <person name="Boedeker C."/>
            <person name="Pinto D."/>
            <person name="Vollmers J."/>
            <person name="Rivas-Marin E."/>
            <person name="Kohn T."/>
            <person name="Peeters S.H."/>
            <person name="Heuer A."/>
            <person name="Rast P."/>
            <person name="Oberbeckmann S."/>
            <person name="Bunk B."/>
            <person name="Jeske O."/>
            <person name="Meyerdierks A."/>
            <person name="Storesund J.E."/>
            <person name="Kallscheuer N."/>
            <person name="Luecker S."/>
            <person name="Lage O.M."/>
            <person name="Pohl T."/>
            <person name="Merkel B.J."/>
            <person name="Hornburger P."/>
            <person name="Mueller R.-W."/>
            <person name="Bruemmer F."/>
            <person name="Labrenz M."/>
            <person name="Spormann A.M."/>
            <person name="Op den Camp H."/>
            <person name="Overmann J."/>
            <person name="Amann R."/>
            <person name="Jetten M.S.M."/>
            <person name="Mascher T."/>
            <person name="Medema M.H."/>
            <person name="Devos D.P."/>
            <person name="Kaster A.-K."/>
            <person name="Ovreas L."/>
            <person name="Rohde M."/>
            <person name="Galperin M.Y."/>
            <person name="Jogler C."/>
        </authorList>
    </citation>
    <scope>NUCLEOTIDE SEQUENCE [LARGE SCALE GENOMIC DNA]</scope>
    <source>
        <strain evidence="1 2">ElP</strain>
        <plasmid evidence="2">pelp_1</plasmid>
    </source>
</reference>
<dbReference type="EMBL" id="CP036427">
    <property type="protein sequence ID" value="QDV39192.1"/>
    <property type="molecule type" value="Genomic_DNA"/>
</dbReference>
<accession>A0A518HED2</accession>
<organism evidence="1 2">
    <name type="scientific">Tautonia plasticadhaerens</name>
    <dbReference type="NCBI Taxonomy" id="2527974"/>
    <lineage>
        <taxon>Bacteria</taxon>
        <taxon>Pseudomonadati</taxon>
        <taxon>Planctomycetota</taxon>
        <taxon>Planctomycetia</taxon>
        <taxon>Isosphaerales</taxon>
        <taxon>Isosphaeraceae</taxon>
        <taxon>Tautonia</taxon>
    </lineage>
</organism>
<keyword evidence="1" id="KW-0614">Plasmid</keyword>
<dbReference type="RefSeq" id="WP_197447151.1">
    <property type="nucleotide sequence ID" value="NZ_CP036427.1"/>
</dbReference>
<dbReference type="KEGG" id="tpla:ElP_71560"/>
<evidence type="ECO:0000313" key="2">
    <source>
        <dbReference type="Proteomes" id="UP000317835"/>
    </source>
</evidence>
<sequence length="47" mass="4930">MGLRPTSGTEQFAAIVFFDRGPLAGVVDAVDVSGAFDDITFTPGARR</sequence>
<dbReference type="AlphaFoldDB" id="A0A518HED2"/>
<gene>
    <name evidence="1" type="ORF">ElP_71560</name>
</gene>
<dbReference type="Proteomes" id="UP000317835">
    <property type="component" value="Plasmid pElP_1"/>
</dbReference>
<keyword evidence="2" id="KW-1185">Reference proteome</keyword>
<geneLocation type="plasmid" evidence="2">
    <name>pelp_1</name>
</geneLocation>
<name>A0A518HED2_9BACT</name>